<dbReference type="GeneID" id="58229388"/>
<reference evidence="2 3" key="1">
    <citation type="journal article" date="2015" name="BMC Genomics">
        <title>Genome mining reveals unlocked bioactive potential of marine Gram-negative bacteria.</title>
        <authorList>
            <person name="Machado H."/>
            <person name="Sonnenschein E.C."/>
            <person name="Melchiorsen J."/>
            <person name="Gram L."/>
        </authorList>
    </citation>
    <scope>NUCLEOTIDE SEQUENCE [LARGE SCALE GENOMIC DNA]</scope>
    <source>
        <strain evidence="2 3">S3137</strain>
    </source>
</reference>
<dbReference type="InterPro" id="IPR029058">
    <property type="entry name" value="AB_hydrolase_fold"/>
</dbReference>
<dbReference type="PANTHER" id="PTHR11614">
    <property type="entry name" value="PHOSPHOLIPASE-RELATED"/>
    <property type="match status" value="1"/>
</dbReference>
<keyword evidence="3" id="KW-1185">Reference proteome</keyword>
<dbReference type="PATRIC" id="fig|151081.8.peg.3635"/>
<sequence>MFYSSEALLHKNDDAIAQFWQQDMHKGFVDTRQGKLFYAYHLPYQADFALVISSGRIEAAQKYQELLWEFARNNIAVFIVDHQGQGRSYRHLEDSHKGYVGHFDDYSRDLAQFVNEVVERHWQGKKILLGHSMGGAIALDYLCHHRHSFSGAFLSAPMLQLDTGNIKAWQARLWAWLMTLVGQGGRYVPGHGPYRNIPFAENELTHSEARYTRFRQLYEQHSDMQLGGVTYAWLNAAFAAIKKLRTCQCPVPLFVAAAQCDTVVDPSPYNDFIHGQRQAVLKTYQGAKHELLCEHDTVRKPLIRDLLTFCQDL</sequence>
<dbReference type="Pfam" id="PF12146">
    <property type="entry name" value="Hydrolase_4"/>
    <property type="match status" value="1"/>
</dbReference>
<feature type="domain" description="Serine aminopeptidase S33" evidence="1">
    <location>
        <begin position="47"/>
        <end position="296"/>
    </location>
</feature>
<dbReference type="Proteomes" id="UP000033664">
    <property type="component" value="Unassembled WGS sequence"/>
</dbReference>
<dbReference type="AlphaFoldDB" id="A0A0F4PWF1"/>
<dbReference type="InterPro" id="IPR022742">
    <property type="entry name" value="Hydrolase_4"/>
</dbReference>
<evidence type="ECO:0000259" key="1">
    <source>
        <dbReference type="Pfam" id="PF12146"/>
    </source>
</evidence>
<dbReference type="EMBL" id="JXXZ01000010">
    <property type="protein sequence ID" value="KJY98616.1"/>
    <property type="molecule type" value="Genomic_DNA"/>
</dbReference>
<dbReference type="Gene3D" id="3.40.50.1820">
    <property type="entry name" value="alpha/beta hydrolase"/>
    <property type="match status" value="1"/>
</dbReference>
<dbReference type="OrthoDB" id="9788260at2"/>
<evidence type="ECO:0000313" key="3">
    <source>
        <dbReference type="Proteomes" id="UP000033664"/>
    </source>
</evidence>
<dbReference type="eggNOG" id="COG2267">
    <property type="taxonomic scope" value="Bacteria"/>
</dbReference>
<organism evidence="2 3">
    <name type="scientific">Pseudoalteromonas ruthenica</name>
    <dbReference type="NCBI Taxonomy" id="151081"/>
    <lineage>
        <taxon>Bacteria</taxon>
        <taxon>Pseudomonadati</taxon>
        <taxon>Pseudomonadota</taxon>
        <taxon>Gammaproteobacteria</taxon>
        <taxon>Alteromonadales</taxon>
        <taxon>Pseudoalteromonadaceae</taxon>
        <taxon>Pseudoalteromonas</taxon>
    </lineage>
</organism>
<dbReference type="RefSeq" id="WP_045980570.1">
    <property type="nucleotide sequence ID" value="NZ_CP023396.1"/>
</dbReference>
<gene>
    <name evidence="2" type="ORF">TW72_12880</name>
</gene>
<dbReference type="SUPFAM" id="SSF53474">
    <property type="entry name" value="alpha/beta-Hydrolases"/>
    <property type="match status" value="1"/>
</dbReference>
<name>A0A0F4PWF1_9GAMM</name>
<dbReference type="InterPro" id="IPR051044">
    <property type="entry name" value="MAG_DAG_Lipase"/>
</dbReference>
<comment type="caution">
    <text evidence="2">The sequence shown here is derived from an EMBL/GenBank/DDBJ whole genome shotgun (WGS) entry which is preliminary data.</text>
</comment>
<evidence type="ECO:0000313" key="2">
    <source>
        <dbReference type="EMBL" id="KJY98616.1"/>
    </source>
</evidence>
<proteinExistence type="predicted"/>
<protein>
    <recommendedName>
        <fullName evidence="1">Serine aminopeptidase S33 domain-containing protein</fullName>
    </recommendedName>
</protein>
<accession>A0A0F4PWF1</accession>